<dbReference type="InterPro" id="IPR014756">
    <property type="entry name" value="Ig_E-set"/>
</dbReference>
<organism evidence="3 4">
    <name type="scientific">Scyliorhinus torazame</name>
    <name type="common">Cloudy catshark</name>
    <name type="synonym">Catulus torazame</name>
    <dbReference type="NCBI Taxonomy" id="75743"/>
    <lineage>
        <taxon>Eukaryota</taxon>
        <taxon>Metazoa</taxon>
        <taxon>Chordata</taxon>
        <taxon>Craniata</taxon>
        <taxon>Vertebrata</taxon>
        <taxon>Chondrichthyes</taxon>
        <taxon>Elasmobranchii</taxon>
        <taxon>Galeomorphii</taxon>
        <taxon>Galeoidea</taxon>
        <taxon>Carcharhiniformes</taxon>
        <taxon>Scyliorhinidae</taxon>
        <taxon>Scyliorhinus</taxon>
    </lineage>
</organism>
<proteinExistence type="predicted"/>
<dbReference type="EMBL" id="BFAA01148655">
    <property type="protein sequence ID" value="GCB85362.1"/>
    <property type="molecule type" value="Genomic_DNA"/>
</dbReference>
<evidence type="ECO:0000313" key="4">
    <source>
        <dbReference type="Proteomes" id="UP000288216"/>
    </source>
</evidence>
<protein>
    <submittedName>
        <fullName evidence="3">Uncharacterized protein</fullName>
    </submittedName>
</protein>
<dbReference type="STRING" id="75743.A0A401QJ10"/>
<dbReference type="OrthoDB" id="5334309at2759"/>
<dbReference type="Proteomes" id="UP000288216">
    <property type="component" value="Unassembled WGS sequence"/>
</dbReference>
<feature type="region of interest" description="Disordered" evidence="2">
    <location>
        <begin position="1"/>
        <end position="31"/>
    </location>
</feature>
<comment type="caution">
    <text evidence="3">The sequence shown here is derived from an EMBL/GenBank/DDBJ whole genome shotgun (WGS) entry which is preliminary data.</text>
</comment>
<feature type="compositionally biased region" description="Basic and acidic residues" evidence="2">
    <location>
        <begin position="1"/>
        <end position="19"/>
    </location>
</feature>
<accession>A0A401QJ10</accession>
<dbReference type="Gene3D" id="2.60.40.10">
    <property type="entry name" value="Immunoglobulins"/>
    <property type="match status" value="1"/>
</dbReference>
<dbReference type="InterPro" id="IPR017868">
    <property type="entry name" value="Filamin/ABP280_repeat-like"/>
</dbReference>
<feature type="repeat" description="Filamin" evidence="1">
    <location>
        <begin position="9"/>
        <end position="84"/>
    </location>
</feature>
<keyword evidence="4" id="KW-1185">Reference proteome</keyword>
<evidence type="ECO:0000256" key="1">
    <source>
        <dbReference type="PROSITE-ProRule" id="PRU00087"/>
    </source>
</evidence>
<sequence length="84" mass="9121">MSPLRVKVDPSHDASRVKADGPGLSRTGVEMGKPTHFTLHTKGAGKAKPNVQFTGPSKAEAVRDFEIVDNHDDSHTVKYTPIQQ</sequence>
<feature type="non-terminal residue" evidence="3">
    <location>
        <position position="84"/>
    </location>
</feature>
<dbReference type="PROSITE" id="PS50194">
    <property type="entry name" value="FILAMIN_REPEAT"/>
    <property type="match status" value="1"/>
</dbReference>
<dbReference type="InterPro" id="IPR013783">
    <property type="entry name" value="Ig-like_fold"/>
</dbReference>
<dbReference type="InterPro" id="IPR001298">
    <property type="entry name" value="Filamin/ABP280_rpt"/>
</dbReference>
<gene>
    <name evidence="3" type="ORF">scyTo_0026010</name>
</gene>
<dbReference type="Pfam" id="PF00630">
    <property type="entry name" value="Filamin"/>
    <property type="match status" value="1"/>
</dbReference>
<evidence type="ECO:0000256" key="2">
    <source>
        <dbReference type="SAM" id="MobiDB-lite"/>
    </source>
</evidence>
<evidence type="ECO:0000313" key="3">
    <source>
        <dbReference type="EMBL" id="GCB85362.1"/>
    </source>
</evidence>
<reference evidence="3 4" key="1">
    <citation type="journal article" date="2018" name="Nat. Ecol. Evol.">
        <title>Shark genomes provide insights into elasmobranch evolution and the origin of vertebrates.</title>
        <authorList>
            <person name="Hara Y"/>
            <person name="Yamaguchi K"/>
            <person name="Onimaru K"/>
            <person name="Kadota M"/>
            <person name="Koyanagi M"/>
            <person name="Keeley SD"/>
            <person name="Tatsumi K"/>
            <person name="Tanaka K"/>
            <person name="Motone F"/>
            <person name="Kageyama Y"/>
            <person name="Nozu R"/>
            <person name="Adachi N"/>
            <person name="Nishimura O"/>
            <person name="Nakagawa R"/>
            <person name="Tanegashima C"/>
            <person name="Kiyatake I"/>
            <person name="Matsumoto R"/>
            <person name="Murakumo K"/>
            <person name="Nishida K"/>
            <person name="Terakita A"/>
            <person name="Kuratani S"/>
            <person name="Sato K"/>
            <person name="Hyodo S Kuraku.S."/>
        </authorList>
    </citation>
    <scope>NUCLEOTIDE SEQUENCE [LARGE SCALE GENOMIC DNA]</scope>
</reference>
<dbReference type="SMART" id="SM00557">
    <property type="entry name" value="IG_FLMN"/>
    <property type="match status" value="1"/>
</dbReference>
<name>A0A401QJ10_SCYTO</name>
<dbReference type="SUPFAM" id="SSF81296">
    <property type="entry name" value="E set domains"/>
    <property type="match status" value="1"/>
</dbReference>
<dbReference type="AlphaFoldDB" id="A0A401QJ10"/>